<dbReference type="EMBL" id="MLFT02000100">
    <property type="protein sequence ID" value="PHT29535.1"/>
    <property type="molecule type" value="Genomic_DNA"/>
</dbReference>
<dbReference type="AlphaFoldDB" id="A0A2G2V969"/>
<dbReference type="PANTHER" id="PTHR21726:SF61">
    <property type="entry name" value="DNAA INITIATOR-ASSOCIATING PROTEIN"/>
    <property type="match status" value="1"/>
</dbReference>
<feature type="region of interest" description="Disordered" evidence="1">
    <location>
        <begin position="68"/>
        <end position="92"/>
    </location>
</feature>
<dbReference type="OrthoDB" id="1302271at2759"/>
<reference evidence="3" key="2">
    <citation type="journal article" date="2017" name="J. Anim. Genet.">
        <title>Multiple reference genome sequences of hot pepper reveal the massive evolution of plant disease resistance genes by retroduplication.</title>
        <authorList>
            <person name="Kim S."/>
            <person name="Park J."/>
            <person name="Yeom S.-I."/>
            <person name="Kim Y.-M."/>
            <person name="Seo E."/>
            <person name="Kim K.-T."/>
            <person name="Kim M.-S."/>
            <person name="Lee J.M."/>
            <person name="Cheong K."/>
            <person name="Shin H.-S."/>
            <person name="Kim S.-B."/>
            <person name="Han K."/>
            <person name="Lee J."/>
            <person name="Park M."/>
            <person name="Lee H.-A."/>
            <person name="Lee H.-Y."/>
            <person name="Lee Y."/>
            <person name="Oh S."/>
            <person name="Lee J.H."/>
            <person name="Choi E."/>
            <person name="Choi E."/>
            <person name="Lee S.E."/>
            <person name="Jeon J."/>
            <person name="Kim H."/>
            <person name="Choi G."/>
            <person name="Song H."/>
            <person name="Lee J."/>
            <person name="Lee S.-C."/>
            <person name="Kwon J.-K."/>
            <person name="Lee H.-Y."/>
            <person name="Koo N."/>
            <person name="Hong Y."/>
            <person name="Kim R.W."/>
            <person name="Kang W.-H."/>
            <person name="Huh J.H."/>
            <person name="Kang B.-C."/>
            <person name="Yang T.-J."/>
            <person name="Lee Y.-H."/>
            <person name="Bennetzen J.L."/>
            <person name="Choi D."/>
        </authorList>
    </citation>
    <scope>NUCLEOTIDE SEQUENCE [LARGE SCALE GENOMIC DNA]</scope>
    <source>
        <strain evidence="3">cv. PBC81</strain>
    </source>
</reference>
<sequence>MNDSSAKEINERKPQRPFGCLGIFFHLFHQNRRFAKKLFPKKLLSPDKLGARPGGSDKEDMDFEMAEIKSSKPEEKVLAESVDSVDDEPLFP</sequence>
<name>A0A2G2V969_CAPBA</name>
<accession>A0A2G2V969</accession>
<comment type="caution">
    <text evidence="2">The sequence shown here is derived from an EMBL/GenBank/DDBJ whole genome shotgun (WGS) entry which is preliminary data.</text>
</comment>
<evidence type="ECO:0000313" key="2">
    <source>
        <dbReference type="EMBL" id="PHT29535.1"/>
    </source>
</evidence>
<gene>
    <name evidence="2" type="ORF">CQW23_30862</name>
</gene>
<evidence type="ECO:0000256" key="1">
    <source>
        <dbReference type="SAM" id="MobiDB-lite"/>
    </source>
</evidence>
<dbReference type="PANTHER" id="PTHR21726">
    <property type="entry name" value="PHOSPHATIDYLINOSITOL N-ACETYLGLUCOSAMINYLTRANSFERASE SUBUNIT P DOWN SYNDROME CRITICAL REGION PROTEIN 5 -RELATED"/>
    <property type="match status" value="1"/>
</dbReference>
<keyword evidence="3" id="KW-1185">Reference proteome</keyword>
<organism evidence="2 3">
    <name type="scientific">Capsicum baccatum</name>
    <name type="common">Peruvian pepper</name>
    <dbReference type="NCBI Taxonomy" id="33114"/>
    <lineage>
        <taxon>Eukaryota</taxon>
        <taxon>Viridiplantae</taxon>
        <taxon>Streptophyta</taxon>
        <taxon>Embryophyta</taxon>
        <taxon>Tracheophyta</taxon>
        <taxon>Spermatophyta</taxon>
        <taxon>Magnoliopsida</taxon>
        <taxon>eudicotyledons</taxon>
        <taxon>Gunneridae</taxon>
        <taxon>Pentapetalae</taxon>
        <taxon>asterids</taxon>
        <taxon>lamiids</taxon>
        <taxon>Solanales</taxon>
        <taxon>Solanaceae</taxon>
        <taxon>Solanoideae</taxon>
        <taxon>Capsiceae</taxon>
        <taxon>Capsicum</taxon>
    </lineage>
</organism>
<protein>
    <submittedName>
        <fullName evidence="2">Uncharacterized protein</fullName>
    </submittedName>
</protein>
<evidence type="ECO:0000313" key="3">
    <source>
        <dbReference type="Proteomes" id="UP000224567"/>
    </source>
</evidence>
<feature type="compositionally biased region" description="Basic and acidic residues" evidence="1">
    <location>
        <begin position="68"/>
        <end position="78"/>
    </location>
</feature>
<reference evidence="2 3" key="1">
    <citation type="journal article" date="2017" name="Genome Biol.">
        <title>New reference genome sequences of hot pepper reveal the massive evolution of plant disease-resistance genes by retroduplication.</title>
        <authorList>
            <person name="Kim S."/>
            <person name="Park J."/>
            <person name="Yeom S.I."/>
            <person name="Kim Y.M."/>
            <person name="Seo E."/>
            <person name="Kim K.T."/>
            <person name="Kim M.S."/>
            <person name="Lee J.M."/>
            <person name="Cheong K."/>
            <person name="Shin H.S."/>
            <person name="Kim S.B."/>
            <person name="Han K."/>
            <person name="Lee J."/>
            <person name="Park M."/>
            <person name="Lee H.A."/>
            <person name="Lee H.Y."/>
            <person name="Lee Y."/>
            <person name="Oh S."/>
            <person name="Lee J.H."/>
            <person name="Choi E."/>
            <person name="Choi E."/>
            <person name="Lee S.E."/>
            <person name="Jeon J."/>
            <person name="Kim H."/>
            <person name="Choi G."/>
            <person name="Song H."/>
            <person name="Lee J."/>
            <person name="Lee S.C."/>
            <person name="Kwon J.K."/>
            <person name="Lee H.Y."/>
            <person name="Koo N."/>
            <person name="Hong Y."/>
            <person name="Kim R.W."/>
            <person name="Kang W.H."/>
            <person name="Huh J.H."/>
            <person name="Kang B.C."/>
            <person name="Yang T.J."/>
            <person name="Lee Y.H."/>
            <person name="Bennetzen J.L."/>
            <person name="Choi D."/>
        </authorList>
    </citation>
    <scope>NUCLEOTIDE SEQUENCE [LARGE SCALE GENOMIC DNA]</scope>
    <source>
        <strain evidence="3">cv. PBC81</strain>
    </source>
</reference>
<dbReference type="Proteomes" id="UP000224567">
    <property type="component" value="Unassembled WGS sequence"/>
</dbReference>
<proteinExistence type="predicted"/>
<feature type="compositionally biased region" description="Acidic residues" evidence="1">
    <location>
        <begin position="83"/>
        <end position="92"/>
    </location>
</feature>